<keyword evidence="2" id="KW-1185">Reference proteome</keyword>
<gene>
    <name evidence="1" type="ORF">PHPALM_2232</name>
</gene>
<organism evidence="1 2">
    <name type="scientific">Phytophthora palmivora</name>
    <dbReference type="NCBI Taxonomy" id="4796"/>
    <lineage>
        <taxon>Eukaryota</taxon>
        <taxon>Sar</taxon>
        <taxon>Stramenopiles</taxon>
        <taxon>Oomycota</taxon>
        <taxon>Peronosporomycetes</taxon>
        <taxon>Peronosporales</taxon>
        <taxon>Peronosporaceae</taxon>
        <taxon>Phytophthora</taxon>
    </lineage>
</organism>
<dbReference type="Proteomes" id="UP000237271">
    <property type="component" value="Unassembled WGS sequence"/>
</dbReference>
<name>A0A2P4YQ88_9STRA</name>
<proteinExistence type="predicted"/>
<dbReference type="OrthoDB" id="70087at2759"/>
<reference evidence="1 2" key="1">
    <citation type="journal article" date="2017" name="Genome Biol. Evol.">
        <title>Phytophthora megakarya and P. palmivora, closely related causal agents of cacao black pod rot, underwent increases in genome sizes and gene numbers by different mechanisms.</title>
        <authorList>
            <person name="Ali S.S."/>
            <person name="Shao J."/>
            <person name="Lary D.J."/>
            <person name="Kronmiller B."/>
            <person name="Shen D."/>
            <person name="Strem M.D."/>
            <person name="Amoako-Attah I."/>
            <person name="Akrofi A.Y."/>
            <person name="Begoude B.A."/>
            <person name="Ten Hoopen G.M."/>
            <person name="Coulibaly K."/>
            <person name="Kebe B.I."/>
            <person name="Melnick R.L."/>
            <person name="Guiltinan M.J."/>
            <person name="Tyler B.M."/>
            <person name="Meinhardt L.W."/>
            <person name="Bailey B.A."/>
        </authorList>
    </citation>
    <scope>NUCLEOTIDE SEQUENCE [LARGE SCALE GENOMIC DNA]</scope>
    <source>
        <strain evidence="2">sbr112.9</strain>
    </source>
</reference>
<evidence type="ECO:0000313" key="2">
    <source>
        <dbReference type="Proteomes" id="UP000237271"/>
    </source>
</evidence>
<evidence type="ECO:0000313" key="1">
    <source>
        <dbReference type="EMBL" id="POM79985.1"/>
    </source>
</evidence>
<comment type="caution">
    <text evidence="1">The sequence shown here is derived from an EMBL/GenBank/DDBJ whole genome shotgun (WGS) entry which is preliminary data.</text>
</comment>
<sequence length="153" mass="16333">MPLGEKLGKPFEMLSLIGRKRKDEPGENHHRLSGAEARAYANATGSTTAGYTHSSTRLRWTLRCDEASHRSSASSSFYPGVKYERITPATQTAPVVQYERLTPGSAAASTAPVPAASAVTHPSPLDYEAAAREAAFPSPDLVPSAHVAFRIIA</sequence>
<dbReference type="AlphaFoldDB" id="A0A2P4YQ88"/>
<protein>
    <submittedName>
        <fullName evidence="1">Uncharacterized protein</fullName>
    </submittedName>
</protein>
<dbReference type="EMBL" id="NCKW01000811">
    <property type="protein sequence ID" value="POM79985.1"/>
    <property type="molecule type" value="Genomic_DNA"/>
</dbReference>
<accession>A0A2P4YQ88</accession>
<feature type="non-terminal residue" evidence="1">
    <location>
        <position position="153"/>
    </location>
</feature>